<dbReference type="SUPFAM" id="SSF53756">
    <property type="entry name" value="UDP-Glycosyltransferase/glycogen phosphorylase"/>
    <property type="match status" value="1"/>
</dbReference>
<dbReference type="InterPro" id="IPR028098">
    <property type="entry name" value="Glyco_trans_4-like_N"/>
</dbReference>
<dbReference type="GO" id="GO:0016757">
    <property type="term" value="F:glycosyltransferase activity"/>
    <property type="evidence" value="ECO:0007669"/>
    <property type="project" value="TreeGrafter"/>
</dbReference>
<dbReference type="CDD" id="cd03801">
    <property type="entry name" value="GT4_PimA-like"/>
    <property type="match status" value="1"/>
</dbReference>
<keyword evidence="1 3" id="KW-0808">Transferase</keyword>
<organism evidence="3 4">
    <name type="scientific">Sorangium cellulosum</name>
    <name type="common">Polyangium cellulosum</name>
    <dbReference type="NCBI Taxonomy" id="56"/>
    <lineage>
        <taxon>Bacteria</taxon>
        <taxon>Pseudomonadati</taxon>
        <taxon>Myxococcota</taxon>
        <taxon>Polyangia</taxon>
        <taxon>Polyangiales</taxon>
        <taxon>Polyangiaceae</taxon>
        <taxon>Sorangium</taxon>
    </lineage>
</organism>
<dbReference type="Pfam" id="PF13439">
    <property type="entry name" value="Glyco_transf_4"/>
    <property type="match status" value="1"/>
</dbReference>
<reference evidence="3 4" key="1">
    <citation type="submission" date="2015-09" db="EMBL/GenBank/DDBJ databases">
        <title>Sorangium comparison.</title>
        <authorList>
            <person name="Zaburannyi N."/>
            <person name="Bunk B."/>
            <person name="Overmann J."/>
            <person name="Mueller R."/>
        </authorList>
    </citation>
    <scope>NUCLEOTIDE SEQUENCE [LARGE SCALE GENOMIC DNA]</scope>
    <source>
        <strain evidence="3 4">So ce836</strain>
    </source>
</reference>
<dbReference type="Gene3D" id="3.40.50.2000">
    <property type="entry name" value="Glycogen Phosphorylase B"/>
    <property type="match status" value="2"/>
</dbReference>
<gene>
    <name evidence="3" type="ORF">SOCE836_105210</name>
</gene>
<feature type="domain" description="Glycosyltransferase subfamily 4-like N-terminal" evidence="2">
    <location>
        <begin position="27"/>
        <end position="196"/>
    </location>
</feature>
<evidence type="ECO:0000256" key="1">
    <source>
        <dbReference type="ARBA" id="ARBA00022679"/>
    </source>
</evidence>
<evidence type="ECO:0000313" key="4">
    <source>
        <dbReference type="Proteomes" id="UP000295497"/>
    </source>
</evidence>
<evidence type="ECO:0000313" key="3">
    <source>
        <dbReference type="EMBL" id="AUX38280.1"/>
    </source>
</evidence>
<protein>
    <submittedName>
        <fullName evidence="3">Glycosyl transferase family 1</fullName>
    </submittedName>
</protein>
<dbReference type="Pfam" id="PF13692">
    <property type="entry name" value="Glyco_trans_1_4"/>
    <property type="match status" value="1"/>
</dbReference>
<dbReference type="PANTHER" id="PTHR46401:SF2">
    <property type="entry name" value="GLYCOSYLTRANSFERASE WBBK-RELATED"/>
    <property type="match status" value="1"/>
</dbReference>
<dbReference type="GO" id="GO:0009103">
    <property type="term" value="P:lipopolysaccharide biosynthetic process"/>
    <property type="evidence" value="ECO:0007669"/>
    <property type="project" value="TreeGrafter"/>
</dbReference>
<sequence>MAHGDGDLPGAAAPRPGRVLMTADAQGGVWTYALELAAGLARAGVTTALAVMGGPLSPAARAAAAAIPRLELVESAYRLEWMDDPWDDVAAAGDWLLDLEERTRPDVVHLNGYCHAALPFRAPRVVVAHACVLSWWRAVHRRPAPVRHDGYRARVAEGLRAAEAVVAPSAAMLSALAGEYGALGLGRGHVIPHARDRRRFAPAPKERFVFAAGRLWDEAKNLAALEKVAPRLPWPVLVAGSDVAPGGVGRRAGESLCSLGWMNEGELAWWMGRAAIYAFPARYAPFGMSVLEAGLSGCALVLGDLPSLRELWRDAAVYVPADDPGALLRALDQLIRDAARREALGALARRRAVRFSPRAMARRYLEVYAVALSARPEAASRACPPSTPTPCGTPCE</sequence>
<dbReference type="EMBL" id="CP012672">
    <property type="protein sequence ID" value="AUX38280.1"/>
    <property type="molecule type" value="Genomic_DNA"/>
</dbReference>
<evidence type="ECO:0000259" key="2">
    <source>
        <dbReference type="Pfam" id="PF13439"/>
    </source>
</evidence>
<dbReference type="RefSeq" id="WP_129580754.1">
    <property type="nucleotide sequence ID" value="NZ_CP012672.1"/>
</dbReference>
<dbReference type="PANTHER" id="PTHR46401">
    <property type="entry name" value="GLYCOSYLTRANSFERASE WBBK-RELATED"/>
    <property type="match status" value="1"/>
</dbReference>
<accession>A0A4P2R590</accession>
<proteinExistence type="predicted"/>
<name>A0A4P2R590_SORCE</name>
<dbReference type="AlphaFoldDB" id="A0A4P2R590"/>
<dbReference type="Proteomes" id="UP000295497">
    <property type="component" value="Chromosome"/>
</dbReference>